<evidence type="ECO:0000256" key="1">
    <source>
        <dbReference type="SAM" id="MobiDB-lite"/>
    </source>
</evidence>
<feature type="domain" description="Cryptic POLO box 2 (CPB2)" evidence="2">
    <location>
        <begin position="1"/>
        <end position="128"/>
    </location>
</feature>
<dbReference type="AlphaFoldDB" id="A0A816YHE2"/>
<reference evidence="3" key="1">
    <citation type="submission" date="2021-02" db="EMBL/GenBank/DDBJ databases">
        <authorList>
            <person name="Nowell W R."/>
        </authorList>
    </citation>
    <scope>NUCLEOTIDE SEQUENCE</scope>
</reference>
<proteinExistence type="predicted"/>
<name>A0A816YHE2_9BILA</name>
<dbReference type="PROSITE" id="PS51985">
    <property type="entry name" value="CPB2"/>
    <property type="match status" value="1"/>
</dbReference>
<feature type="region of interest" description="Disordered" evidence="1">
    <location>
        <begin position="372"/>
        <end position="393"/>
    </location>
</feature>
<comment type="caution">
    <text evidence="3">The sequence shown here is derived from an EMBL/GenBank/DDBJ whole genome shotgun (WGS) entry which is preliminary data.</text>
</comment>
<feature type="region of interest" description="Disordered" evidence="1">
    <location>
        <begin position="178"/>
        <end position="217"/>
    </location>
</feature>
<evidence type="ECO:0000313" key="4">
    <source>
        <dbReference type="Proteomes" id="UP000663824"/>
    </source>
</evidence>
<protein>
    <recommendedName>
        <fullName evidence="2">Cryptic POLO box 2 (CPB2) domain-containing protein</fullName>
    </recommendedName>
</protein>
<dbReference type="Pfam" id="PF18409">
    <property type="entry name" value="Plk4_PB2"/>
    <property type="match status" value="1"/>
</dbReference>
<feature type="region of interest" description="Disordered" evidence="1">
    <location>
        <begin position="245"/>
        <end position="275"/>
    </location>
</feature>
<dbReference type="InterPro" id="IPR047108">
    <property type="entry name" value="Plk4-like_POLO_box_2_sf"/>
</dbReference>
<dbReference type="Gene3D" id="3.30.1120.130">
    <property type="match status" value="1"/>
</dbReference>
<sequence length="393" mass="43457">MAKIILYTSEAKCSLMETGVDFEVVYMCGVKISIYRENFKYDDPLKIKISNNIDKSESSLDFERVATRNISAVEHFSPEIRQMLDNAITYYSFCLSKDQLLEDNQRQFPSIQAFPVQFGKKHAQQSDPNRPGSACSIGRSLSQQFGGSSSTVNELCIAAQTSAGTPLSMTSTRRIFASDTDVRGARSSSSATPMSSTANISNTNVHHSTSSSTLRTAGYQHQVTYTPQTSISRPLSIHPQQISSPLYAPENLSSSSLSNRQPTTTTATSTINNMNHNYTSSTSLNSTASGGTITTTTNPGLMPTNSLSIKSIDPLLKGTYRVTFSDNSTMILRADCTDGQMFIDTQGKRYLFDRRQQHQPEAIQERLALMHQDHPADVDYTTSQQQQQQQQQQ</sequence>
<feature type="compositionally biased region" description="Polar residues" evidence="1">
    <location>
        <begin position="251"/>
        <end position="262"/>
    </location>
</feature>
<dbReference type="EMBL" id="CAJNRE010017981">
    <property type="protein sequence ID" value="CAF2159186.1"/>
    <property type="molecule type" value="Genomic_DNA"/>
</dbReference>
<feature type="region of interest" description="Disordered" evidence="1">
    <location>
        <begin position="120"/>
        <end position="140"/>
    </location>
</feature>
<dbReference type="Proteomes" id="UP000663824">
    <property type="component" value="Unassembled WGS sequence"/>
</dbReference>
<feature type="compositionally biased region" description="Low complexity" evidence="1">
    <location>
        <begin position="384"/>
        <end position="393"/>
    </location>
</feature>
<dbReference type="InterPro" id="IPR033698">
    <property type="entry name" value="POLO_box_Plk4_2"/>
</dbReference>
<gene>
    <name evidence="3" type="ORF">MBJ925_LOCUS32835</name>
</gene>
<evidence type="ECO:0000259" key="2">
    <source>
        <dbReference type="PROSITE" id="PS51985"/>
    </source>
</evidence>
<accession>A0A816YHE2</accession>
<evidence type="ECO:0000313" key="3">
    <source>
        <dbReference type="EMBL" id="CAF2159186.1"/>
    </source>
</evidence>
<organism evidence="3 4">
    <name type="scientific">Rotaria magnacalcarata</name>
    <dbReference type="NCBI Taxonomy" id="392030"/>
    <lineage>
        <taxon>Eukaryota</taxon>
        <taxon>Metazoa</taxon>
        <taxon>Spiralia</taxon>
        <taxon>Gnathifera</taxon>
        <taxon>Rotifera</taxon>
        <taxon>Eurotatoria</taxon>
        <taxon>Bdelloidea</taxon>
        <taxon>Philodinida</taxon>
        <taxon>Philodinidae</taxon>
        <taxon>Rotaria</taxon>
    </lineage>
</organism>
<feature type="compositionally biased region" description="Low complexity" evidence="1">
    <location>
        <begin position="187"/>
        <end position="213"/>
    </location>
</feature>